<reference evidence="1 2" key="1">
    <citation type="submission" date="2019-02" db="EMBL/GenBank/DDBJ databases">
        <title>Deep-cultivation of Planctomycetes and their phenomic and genomic characterization uncovers novel biology.</title>
        <authorList>
            <person name="Wiegand S."/>
            <person name="Jogler M."/>
            <person name="Boedeker C."/>
            <person name="Pinto D."/>
            <person name="Vollmers J."/>
            <person name="Rivas-Marin E."/>
            <person name="Kohn T."/>
            <person name="Peeters S.H."/>
            <person name="Heuer A."/>
            <person name="Rast P."/>
            <person name="Oberbeckmann S."/>
            <person name="Bunk B."/>
            <person name="Jeske O."/>
            <person name="Meyerdierks A."/>
            <person name="Storesund J.E."/>
            <person name="Kallscheuer N."/>
            <person name="Luecker S."/>
            <person name="Lage O.M."/>
            <person name="Pohl T."/>
            <person name="Merkel B.J."/>
            <person name="Hornburger P."/>
            <person name="Mueller R.-W."/>
            <person name="Bruemmer F."/>
            <person name="Labrenz M."/>
            <person name="Spormann A.M."/>
            <person name="Op den Camp H."/>
            <person name="Overmann J."/>
            <person name="Amann R."/>
            <person name="Jetten M.S.M."/>
            <person name="Mascher T."/>
            <person name="Medema M.H."/>
            <person name="Devos D.P."/>
            <person name="Kaster A.-K."/>
            <person name="Ovreas L."/>
            <person name="Rohde M."/>
            <person name="Galperin M.Y."/>
            <person name="Jogler C."/>
        </authorList>
    </citation>
    <scope>NUCLEOTIDE SEQUENCE [LARGE SCALE GENOMIC DNA]</scope>
    <source>
        <strain evidence="1 2">EC9</strain>
    </source>
</reference>
<dbReference type="InterPro" id="IPR029033">
    <property type="entry name" value="His_PPase_superfam"/>
</dbReference>
<dbReference type="InterPro" id="IPR050275">
    <property type="entry name" value="PGM_Phosphatase"/>
</dbReference>
<dbReference type="PANTHER" id="PTHR48100:SF1">
    <property type="entry name" value="HISTIDINE PHOSPHATASE FAMILY PROTEIN-RELATED"/>
    <property type="match status" value="1"/>
</dbReference>
<dbReference type="Pfam" id="PF00300">
    <property type="entry name" value="His_Phos_1"/>
    <property type="match status" value="1"/>
</dbReference>
<dbReference type="Proteomes" id="UP000319557">
    <property type="component" value="Chromosome"/>
</dbReference>
<name>A0A517LXD5_9BACT</name>
<dbReference type="SUPFAM" id="SSF53254">
    <property type="entry name" value="Phosphoglycerate mutase-like"/>
    <property type="match status" value="1"/>
</dbReference>
<protein>
    <submittedName>
        <fullName evidence="1">Bifunctional RNase H/acid phosphatase</fullName>
    </submittedName>
</protein>
<dbReference type="AlphaFoldDB" id="A0A517LXD5"/>
<accession>A0A517LXD5</accession>
<dbReference type="Gene3D" id="3.40.50.1240">
    <property type="entry name" value="Phosphoglycerate mutase-like"/>
    <property type="match status" value="1"/>
</dbReference>
<gene>
    <name evidence="1" type="ORF">EC9_14550</name>
</gene>
<dbReference type="KEGG" id="ruv:EC9_14550"/>
<dbReference type="GO" id="GO:0005737">
    <property type="term" value="C:cytoplasm"/>
    <property type="evidence" value="ECO:0007669"/>
    <property type="project" value="TreeGrafter"/>
</dbReference>
<evidence type="ECO:0000313" key="1">
    <source>
        <dbReference type="EMBL" id="QDS87277.1"/>
    </source>
</evidence>
<keyword evidence="2" id="KW-1185">Reference proteome</keyword>
<dbReference type="PANTHER" id="PTHR48100">
    <property type="entry name" value="BROAD-SPECIFICITY PHOSPHATASE YOR283W-RELATED"/>
    <property type="match status" value="1"/>
</dbReference>
<dbReference type="RefSeq" id="WP_218934645.1">
    <property type="nucleotide sequence ID" value="NZ_CP036261.1"/>
</dbReference>
<organism evidence="1 2">
    <name type="scientific">Rosistilla ulvae</name>
    <dbReference type="NCBI Taxonomy" id="1930277"/>
    <lineage>
        <taxon>Bacteria</taxon>
        <taxon>Pseudomonadati</taxon>
        <taxon>Planctomycetota</taxon>
        <taxon>Planctomycetia</taxon>
        <taxon>Pirellulales</taxon>
        <taxon>Pirellulaceae</taxon>
        <taxon>Rosistilla</taxon>
    </lineage>
</organism>
<dbReference type="GO" id="GO:0016791">
    <property type="term" value="F:phosphatase activity"/>
    <property type="evidence" value="ECO:0007669"/>
    <property type="project" value="TreeGrafter"/>
</dbReference>
<proteinExistence type="predicted"/>
<dbReference type="SMART" id="SM00855">
    <property type="entry name" value="PGAM"/>
    <property type="match status" value="1"/>
</dbReference>
<dbReference type="CDD" id="cd07067">
    <property type="entry name" value="HP_PGM_like"/>
    <property type="match status" value="1"/>
</dbReference>
<sequence length="218" mass="24365">MQLYLIRHAQSANNSNPEAERVEDPEITELGHQQAAAIAKSIADQNVDFLVTSGFLRTLQTTQYLADSLRMPIHVWRDLHEVGGCYRGYIPGEEQGAPGMNRDAILAKYPGTTVDESIGTEGWWGCRPYETEAQATLRSEQMLARFAEQFGATDKVVVAVIHADFKVCMLRQILGNDFTRRHIGPMLNTGLTKFTVSEDAWRLDILNSITHLSSDQIS</sequence>
<dbReference type="InterPro" id="IPR013078">
    <property type="entry name" value="His_Pase_superF_clade-1"/>
</dbReference>
<dbReference type="EMBL" id="CP036261">
    <property type="protein sequence ID" value="QDS87277.1"/>
    <property type="molecule type" value="Genomic_DNA"/>
</dbReference>
<evidence type="ECO:0000313" key="2">
    <source>
        <dbReference type="Proteomes" id="UP000319557"/>
    </source>
</evidence>